<organism evidence="2 3">
    <name type="scientific">Nisaea acidiphila</name>
    <dbReference type="NCBI Taxonomy" id="1862145"/>
    <lineage>
        <taxon>Bacteria</taxon>
        <taxon>Pseudomonadati</taxon>
        <taxon>Pseudomonadota</taxon>
        <taxon>Alphaproteobacteria</taxon>
        <taxon>Rhodospirillales</taxon>
        <taxon>Thalassobaculaceae</taxon>
        <taxon>Nisaea</taxon>
    </lineage>
</organism>
<dbReference type="KEGG" id="naci:NUH88_20660"/>
<gene>
    <name evidence="2" type="ORF">NUH88_20660</name>
</gene>
<reference evidence="2" key="1">
    <citation type="submission" date="2022-08" db="EMBL/GenBank/DDBJ databases">
        <title>Nisaea acidiphila sp. nov., isolated from a marine algal debris and emended description of the genus Nisaea Urios et al. 2008.</title>
        <authorList>
            <person name="Kwon K."/>
        </authorList>
    </citation>
    <scope>NUCLEOTIDE SEQUENCE</scope>
    <source>
        <strain evidence="2">MEBiC11861</strain>
    </source>
</reference>
<dbReference type="EMBL" id="CP102480">
    <property type="protein sequence ID" value="UUX49792.1"/>
    <property type="molecule type" value="Genomic_DNA"/>
</dbReference>
<dbReference type="RefSeq" id="WP_257768654.1">
    <property type="nucleotide sequence ID" value="NZ_CP102480.1"/>
</dbReference>
<dbReference type="Pfam" id="PF12697">
    <property type="entry name" value="Abhydrolase_6"/>
    <property type="match status" value="1"/>
</dbReference>
<evidence type="ECO:0000313" key="2">
    <source>
        <dbReference type="EMBL" id="UUX49792.1"/>
    </source>
</evidence>
<dbReference type="AlphaFoldDB" id="A0A9J7AQY0"/>
<dbReference type="InterPro" id="IPR029058">
    <property type="entry name" value="AB_hydrolase_fold"/>
</dbReference>
<evidence type="ECO:0000259" key="1">
    <source>
        <dbReference type="Pfam" id="PF12697"/>
    </source>
</evidence>
<keyword evidence="3" id="KW-1185">Reference proteome</keyword>
<dbReference type="SUPFAM" id="SSF53474">
    <property type="entry name" value="alpha/beta-Hydrolases"/>
    <property type="match status" value="1"/>
</dbReference>
<dbReference type="InterPro" id="IPR050266">
    <property type="entry name" value="AB_hydrolase_sf"/>
</dbReference>
<dbReference type="GO" id="GO:0016787">
    <property type="term" value="F:hydrolase activity"/>
    <property type="evidence" value="ECO:0007669"/>
    <property type="project" value="UniProtKB-KW"/>
</dbReference>
<evidence type="ECO:0000313" key="3">
    <source>
        <dbReference type="Proteomes" id="UP001060336"/>
    </source>
</evidence>
<dbReference type="Proteomes" id="UP001060336">
    <property type="component" value="Chromosome"/>
</dbReference>
<proteinExistence type="predicted"/>
<name>A0A9J7AQY0_9PROT</name>
<dbReference type="PANTHER" id="PTHR43798">
    <property type="entry name" value="MONOACYLGLYCEROL LIPASE"/>
    <property type="match status" value="1"/>
</dbReference>
<feature type="domain" description="AB hydrolase-1" evidence="1">
    <location>
        <begin position="50"/>
        <end position="281"/>
    </location>
</feature>
<protein>
    <submittedName>
        <fullName evidence="2">Alpha/beta fold hydrolase</fullName>
    </submittedName>
</protein>
<dbReference type="InterPro" id="IPR000073">
    <property type="entry name" value="AB_hydrolase_1"/>
</dbReference>
<dbReference type="Gene3D" id="3.40.50.1820">
    <property type="entry name" value="alpha/beta hydrolase"/>
    <property type="match status" value="1"/>
</dbReference>
<keyword evidence="2" id="KW-0378">Hydrolase</keyword>
<sequence length="292" mass="32189">MQSDNSGAMAVREAVNSDLLERLDRQSERIETPCGNGRMVWRRWGSGPIIILLHGGFGSWNHWCRNIVTLARESTVIAPDLPGLGESDVPGDPGDPEHLARILSNGLDEILGPDVRFDLGCFSFGAVPGSLLAVSYAERVRSFTLVGAAGFGPRDRPTDGLIRIRRDMDEATRRTAARNNLEVLMFADPSKVDDLAVDIQLCNTDRARFRSRPFSLSDTVLQALPKIRARRNAIWGAEDVTALGMLERRNAAVRAADPDAHVAVIEAAGHWVQYEAADEFNRSFLEMVRRSA</sequence>
<accession>A0A9J7AQY0</accession>